<organism evidence="2 3">
    <name type="scientific">Senna tora</name>
    <dbReference type="NCBI Taxonomy" id="362788"/>
    <lineage>
        <taxon>Eukaryota</taxon>
        <taxon>Viridiplantae</taxon>
        <taxon>Streptophyta</taxon>
        <taxon>Embryophyta</taxon>
        <taxon>Tracheophyta</taxon>
        <taxon>Spermatophyta</taxon>
        <taxon>Magnoliopsida</taxon>
        <taxon>eudicotyledons</taxon>
        <taxon>Gunneridae</taxon>
        <taxon>Pentapetalae</taxon>
        <taxon>rosids</taxon>
        <taxon>fabids</taxon>
        <taxon>Fabales</taxon>
        <taxon>Fabaceae</taxon>
        <taxon>Caesalpinioideae</taxon>
        <taxon>Cassia clade</taxon>
        <taxon>Senna</taxon>
    </lineage>
</organism>
<feature type="compositionally biased region" description="Polar residues" evidence="1">
    <location>
        <begin position="20"/>
        <end position="31"/>
    </location>
</feature>
<sequence length="41" mass="4425">MVIDSSKEKDVFSKKEVTNGDGSSRTESSAPPTRIEIVVAE</sequence>
<evidence type="ECO:0000313" key="2">
    <source>
        <dbReference type="EMBL" id="KAF7844591.1"/>
    </source>
</evidence>
<dbReference type="EMBL" id="JAAIUW010000001">
    <property type="protein sequence ID" value="KAF7844591.1"/>
    <property type="molecule type" value="Genomic_DNA"/>
</dbReference>
<evidence type="ECO:0000313" key="3">
    <source>
        <dbReference type="Proteomes" id="UP000634136"/>
    </source>
</evidence>
<proteinExistence type="predicted"/>
<accession>A0A835CKD2</accession>
<feature type="region of interest" description="Disordered" evidence="1">
    <location>
        <begin position="1"/>
        <end position="41"/>
    </location>
</feature>
<reference evidence="2" key="1">
    <citation type="submission" date="2020-09" db="EMBL/GenBank/DDBJ databases">
        <title>Genome-Enabled Discovery of Anthraquinone Biosynthesis in Senna tora.</title>
        <authorList>
            <person name="Kang S.-H."/>
            <person name="Pandey R.P."/>
            <person name="Lee C.-M."/>
            <person name="Sim J.-S."/>
            <person name="Jeong J.-T."/>
            <person name="Choi B.-S."/>
            <person name="Jung M."/>
            <person name="Ginzburg D."/>
            <person name="Zhao K."/>
            <person name="Won S.Y."/>
            <person name="Oh T.-J."/>
            <person name="Yu Y."/>
            <person name="Kim N.-H."/>
            <person name="Lee O.R."/>
            <person name="Lee T.-H."/>
            <person name="Bashyal P."/>
            <person name="Kim T.-S."/>
            <person name="Lee W.-H."/>
            <person name="Kawkins C."/>
            <person name="Kim C.-K."/>
            <person name="Kim J.S."/>
            <person name="Ahn B.O."/>
            <person name="Rhee S.Y."/>
            <person name="Sohng J.K."/>
        </authorList>
    </citation>
    <scope>NUCLEOTIDE SEQUENCE</scope>
    <source>
        <tissue evidence="2">Leaf</tissue>
    </source>
</reference>
<dbReference type="AlphaFoldDB" id="A0A835CKD2"/>
<name>A0A835CKD2_9FABA</name>
<evidence type="ECO:0000256" key="1">
    <source>
        <dbReference type="SAM" id="MobiDB-lite"/>
    </source>
</evidence>
<protein>
    <submittedName>
        <fullName evidence="2">Uncharacterized protein</fullName>
    </submittedName>
</protein>
<gene>
    <name evidence="2" type="ORF">G2W53_001496</name>
</gene>
<dbReference type="Proteomes" id="UP000634136">
    <property type="component" value="Unassembled WGS sequence"/>
</dbReference>
<feature type="compositionally biased region" description="Basic and acidic residues" evidence="1">
    <location>
        <begin position="1"/>
        <end position="18"/>
    </location>
</feature>
<keyword evidence="3" id="KW-1185">Reference proteome</keyword>
<comment type="caution">
    <text evidence="2">The sequence shown here is derived from an EMBL/GenBank/DDBJ whole genome shotgun (WGS) entry which is preliminary data.</text>
</comment>